<dbReference type="PRINTS" id="PR00081">
    <property type="entry name" value="GDHRDH"/>
</dbReference>
<feature type="compositionally biased region" description="Basic and acidic residues" evidence="1">
    <location>
        <begin position="59"/>
        <end position="71"/>
    </location>
</feature>
<dbReference type="InterPro" id="IPR036291">
    <property type="entry name" value="NAD(P)-bd_dom_sf"/>
</dbReference>
<protein>
    <recommendedName>
        <fullName evidence="2">Rhodanese domain-containing protein</fullName>
    </recommendedName>
</protein>
<dbReference type="Pfam" id="PF00106">
    <property type="entry name" value="adh_short"/>
    <property type="match status" value="1"/>
</dbReference>
<dbReference type="SUPFAM" id="SSF51735">
    <property type="entry name" value="NAD(P)-binding Rossmann-fold domains"/>
    <property type="match status" value="1"/>
</dbReference>
<feature type="domain" description="Rhodanese" evidence="2">
    <location>
        <begin position="412"/>
        <end position="535"/>
    </location>
</feature>
<dbReference type="SUPFAM" id="SSF52821">
    <property type="entry name" value="Rhodanese/Cell cycle control phosphatase"/>
    <property type="match status" value="1"/>
</dbReference>
<dbReference type="InterPro" id="IPR001763">
    <property type="entry name" value="Rhodanese-like_dom"/>
</dbReference>
<dbReference type="PANTHER" id="PTHR45508:SF1">
    <property type="entry name" value="RHODANESE-LIKE DOMAIN-CONTAINING PROTEIN 9, CHLOROPLASTIC"/>
    <property type="match status" value="1"/>
</dbReference>
<sequence length="586" mass="64421">MNLVQDGKTLRENKTADYKRENFEFTGKCGTRIGARTSDSMNFDLTGAAPSTPSIATRVGREKQQQMDEKNPISPLPSELSNYIKRSISSEDVAGKVVLITGASSGIGEGLAYEYAKRGARLAIVARRKDRLQLVAAKARELGSPDVYVIRADIAKVNECQELVEKAVKHFGQLDHLVNNAGIVRVELFEDCRLSDSASVLDVNFWGAIYCTRFAISHLRKSRGKIAVNSSLAAWSPVPRTALYAASKAALVSFYEALRNECGSDIGITIVLLGLIESEMTAPDAASGPGSNQHHTKFLPPLESTKRCAEAILKSTCRGDKYLTEPSWPGALFMKHRQRKRARDNQGAELQMAGIATCALTLSSRSNFTTSWLEFETRHRRTIRGEPKRWRNFGIRAEVDFVNSDEAKKLVTDEGYVVLDVRDRTQYERAHIKSCYHVPLFIENQDNDFGTIIKRTVHNNFSGLFFGLPFTKLNDKFVDSVQSQLSPKSKLLIVCQGGLRSTAAANKLEAAGFRNVACVTSGLQSVKPGTFDSEGSTELQDAGKAGLITIQGKISAVLGTVLICAYLFITFFPDQAEKLFQLAPSG</sequence>
<dbReference type="PROSITE" id="PS50206">
    <property type="entry name" value="RHODANESE_3"/>
    <property type="match status" value="1"/>
</dbReference>
<dbReference type="Pfam" id="PF00581">
    <property type="entry name" value="Rhodanese"/>
    <property type="match status" value="1"/>
</dbReference>
<accession>A0A6N2K0W5</accession>
<evidence type="ECO:0000256" key="1">
    <source>
        <dbReference type="SAM" id="MobiDB-lite"/>
    </source>
</evidence>
<reference evidence="3" key="1">
    <citation type="submission" date="2019-03" db="EMBL/GenBank/DDBJ databases">
        <authorList>
            <person name="Mank J."/>
            <person name="Almeida P."/>
        </authorList>
    </citation>
    <scope>NUCLEOTIDE SEQUENCE</scope>
    <source>
        <strain evidence="3">78183</strain>
    </source>
</reference>
<dbReference type="InterPro" id="IPR020904">
    <property type="entry name" value="Sc_DH/Rdtase_CS"/>
</dbReference>
<dbReference type="Gene3D" id="3.40.250.10">
    <property type="entry name" value="Rhodanese-like domain"/>
    <property type="match status" value="1"/>
</dbReference>
<dbReference type="Gene3D" id="3.40.50.720">
    <property type="entry name" value="NAD(P)-binding Rossmann-like Domain"/>
    <property type="match status" value="1"/>
</dbReference>
<organism evidence="3">
    <name type="scientific">Salix viminalis</name>
    <name type="common">Common osier</name>
    <name type="synonym">Basket willow</name>
    <dbReference type="NCBI Taxonomy" id="40686"/>
    <lineage>
        <taxon>Eukaryota</taxon>
        <taxon>Viridiplantae</taxon>
        <taxon>Streptophyta</taxon>
        <taxon>Embryophyta</taxon>
        <taxon>Tracheophyta</taxon>
        <taxon>Spermatophyta</taxon>
        <taxon>Magnoliopsida</taxon>
        <taxon>eudicotyledons</taxon>
        <taxon>Gunneridae</taxon>
        <taxon>Pentapetalae</taxon>
        <taxon>rosids</taxon>
        <taxon>fabids</taxon>
        <taxon>Malpighiales</taxon>
        <taxon>Salicaceae</taxon>
        <taxon>Saliceae</taxon>
        <taxon>Salix</taxon>
    </lineage>
</organism>
<dbReference type="PRINTS" id="PR00080">
    <property type="entry name" value="SDRFAMILY"/>
</dbReference>
<dbReference type="AlphaFoldDB" id="A0A6N2K0W5"/>
<dbReference type="FunFam" id="3.40.250.10:FF:000038">
    <property type="entry name" value="Rhodanese-like domain-containing protein 9, chloroplastic"/>
    <property type="match status" value="1"/>
</dbReference>
<dbReference type="PANTHER" id="PTHR45508">
    <property type="entry name" value="RHODANESE-LIKE DOMAIN-CONTAINING PROTEIN 9, CHLOROPLASTIC"/>
    <property type="match status" value="1"/>
</dbReference>
<dbReference type="GO" id="GO:0009507">
    <property type="term" value="C:chloroplast"/>
    <property type="evidence" value="ECO:0007669"/>
    <property type="project" value="TreeGrafter"/>
</dbReference>
<evidence type="ECO:0000313" key="3">
    <source>
        <dbReference type="EMBL" id="VFU21506.1"/>
    </source>
</evidence>
<gene>
    <name evidence="3" type="ORF">SVIM_LOCUS13994</name>
</gene>
<name>A0A6N2K0W5_SALVM</name>
<feature type="region of interest" description="Disordered" evidence="1">
    <location>
        <begin position="47"/>
        <end position="78"/>
    </location>
</feature>
<dbReference type="CDD" id="cd00158">
    <property type="entry name" value="RHOD"/>
    <property type="match status" value="1"/>
</dbReference>
<dbReference type="InterPro" id="IPR044615">
    <property type="entry name" value="STR9"/>
</dbReference>
<dbReference type="PROSITE" id="PS00061">
    <property type="entry name" value="ADH_SHORT"/>
    <property type="match status" value="1"/>
</dbReference>
<dbReference type="SMART" id="SM00822">
    <property type="entry name" value="PKS_KR"/>
    <property type="match status" value="1"/>
</dbReference>
<dbReference type="InterPro" id="IPR036873">
    <property type="entry name" value="Rhodanese-like_dom_sf"/>
</dbReference>
<dbReference type="EMBL" id="CAADRP010000002">
    <property type="protein sequence ID" value="VFU21506.1"/>
    <property type="molecule type" value="Genomic_DNA"/>
</dbReference>
<dbReference type="InterPro" id="IPR057326">
    <property type="entry name" value="KR_dom"/>
</dbReference>
<proteinExistence type="predicted"/>
<dbReference type="InterPro" id="IPR002347">
    <property type="entry name" value="SDR_fam"/>
</dbReference>
<evidence type="ECO:0000259" key="2">
    <source>
        <dbReference type="PROSITE" id="PS50206"/>
    </source>
</evidence>
<dbReference type="SMART" id="SM00450">
    <property type="entry name" value="RHOD"/>
    <property type="match status" value="1"/>
</dbReference>